<feature type="compositionally biased region" description="Polar residues" evidence="1">
    <location>
        <begin position="103"/>
        <end position="114"/>
    </location>
</feature>
<name>A0A1W0WKW0_HYPEX</name>
<evidence type="ECO:0000313" key="3">
    <source>
        <dbReference type="EMBL" id="OQV15812.1"/>
    </source>
</evidence>
<organism evidence="3 4">
    <name type="scientific">Hypsibius exemplaris</name>
    <name type="common">Freshwater tardigrade</name>
    <dbReference type="NCBI Taxonomy" id="2072580"/>
    <lineage>
        <taxon>Eukaryota</taxon>
        <taxon>Metazoa</taxon>
        <taxon>Ecdysozoa</taxon>
        <taxon>Tardigrada</taxon>
        <taxon>Eutardigrada</taxon>
        <taxon>Parachela</taxon>
        <taxon>Hypsibioidea</taxon>
        <taxon>Hypsibiidae</taxon>
        <taxon>Hypsibius</taxon>
    </lineage>
</organism>
<accession>A0A1W0WKW0</accession>
<evidence type="ECO:0000256" key="1">
    <source>
        <dbReference type="SAM" id="MobiDB-lite"/>
    </source>
</evidence>
<dbReference type="AlphaFoldDB" id="A0A1W0WKW0"/>
<evidence type="ECO:0000256" key="2">
    <source>
        <dbReference type="SAM" id="SignalP"/>
    </source>
</evidence>
<dbReference type="Proteomes" id="UP000192578">
    <property type="component" value="Unassembled WGS sequence"/>
</dbReference>
<protein>
    <submittedName>
        <fullName evidence="3">Uncharacterized protein</fullName>
    </submittedName>
</protein>
<comment type="caution">
    <text evidence="3">The sequence shown here is derived from an EMBL/GenBank/DDBJ whole genome shotgun (WGS) entry which is preliminary data.</text>
</comment>
<feature type="chain" id="PRO_5010691484" evidence="2">
    <location>
        <begin position="20"/>
        <end position="114"/>
    </location>
</feature>
<reference evidence="4" key="1">
    <citation type="submission" date="2017-01" db="EMBL/GenBank/DDBJ databases">
        <title>Comparative genomics of anhydrobiosis in the tardigrade Hypsibius dujardini.</title>
        <authorList>
            <person name="Yoshida Y."/>
            <person name="Koutsovoulos G."/>
            <person name="Laetsch D."/>
            <person name="Stevens L."/>
            <person name="Kumar S."/>
            <person name="Horikawa D."/>
            <person name="Ishino K."/>
            <person name="Komine S."/>
            <person name="Tomita M."/>
            <person name="Blaxter M."/>
            <person name="Arakawa K."/>
        </authorList>
    </citation>
    <scope>NUCLEOTIDE SEQUENCE [LARGE SCALE GENOMIC DNA]</scope>
    <source>
        <strain evidence="4">Z151</strain>
    </source>
</reference>
<feature type="region of interest" description="Disordered" evidence="1">
    <location>
        <begin position="89"/>
        <end position="114"/>
    </location>
</feature>
<feature type="signal peptide" evidence="2">
    <location>
        <begin position="1"/>
        <end position="19"/>
    </location>
</feature>
<keyword evidence="4" id="KW-1185">Reference proteome</keyword>
<sequence>MIDYLTLVTLSLAVGWVTAQLGPDFGSASLAPVNVAGNETSGNSSAYSPQTLHDPDFDVAFLQAIADKITGGHAVKVVMEIIRRITFEQEEECGGPRKDHPTDSTTGPSLFSGS</sequence>
<gene>
    <name evidence="3" type="ORF">BV898_10064</name>
</gene>
<dbReference type="EMBL" id="MTYJ01000082">
    <property type="protein sequence ID" value="OQV15812.1"/>
    <property type="molecule type" value="Genomic_DNA"/>
</dbReference>
<evidence type="ECO:0000313" key="4">
    <source>
        <dbReference type="Proteomes" id="UP000192578"/>
    </source>
</evidence>
<keyword evidence="2" id="KW-0732">Signal</keyword>
<proteinExistence type="predicted"/>